<dbReference type="GO" id="GO:0004141">
    <property type="term" value="F:dethiobiotin synthase activity"/>
    <property type="evidence" value="ECO:0007669"/>
    <property type="project" value="InterPro"/>
</dbReference>
<dbReference type="PANTHER" id="PTHR43210:SF5">
    <property type="entry name" value="DETHIOBIOTIN SYNTHETASE"/>
    <property type="match status" value="1"/>
</dbReference>
<dbReference type="SUPFAM" id="SSF52540">
    <property type="entry name" value="P-loop containing nucleoside triphosphate hydrolases"/>
    <property type="match status" value="1"/>
</dbReference>
<dbReference type="InterPro" id="IPR004472">
    <property type="entry name" value="DTB_synth_BioD"/>
</dbReference>
<evidence type="ECO:0000313" key="2">
    <source>
        <dbReference type="EMBL" id="RYC20233.1"/>
    </source>
</evidence>
<evidence type="ECO:0000313" key="3">
    <source>
        <dbReference type="Proteomes" id="UP000291088"/>
    </source>
</evidence>
<dbReference type="Gene3D" id="3.40.50.300">
    <property type="entry name" value="P-loop containing nucleotide triphosphate hydrolases"/>
    <property type="match status" value="1"/>
</dbReference>
<dbReference type="AlphaFoldDB" id="A0A4Q2TMA8"/>
<dbReference type="CDD" id="cd03109">
    <property type="entry name" value="DTBS"/>
    <property type="match status" value="1"/>
</dbReference>
<dbReference type="Proteomes" id="UP000291088">
    <property type="component" value="Unassembled WGS sequence"/>
</dbReference>
<proteinExistence type="predicted"/>
<protein>
    <submittedName>
        <fullName evidence="2">ATP-dependent dethiobiotin synthetase BioD</fullName>
    </submittedName>
</protein>
<dbReference type="UniPathway" id="UPA00078"/>
<name>A0A4Q2TMA8_9HYPH</name>
<dbReference type="InterPro" id="IPR027417">
    <property type="entry name" value="P-loop_NTPase"/>
</dbReference>
<dbReference type="Pfam" id="PF13500">
    <property type="entry name" value="AAA_26"/>
    <property type="match status" value="1"/>
</dbReference>
<dbReference type="GO" id="GO:0009102">
    <property type="term" value="P:biotin biosynthetic process"/>
    <property type="evidence" value="ECO:0007669"/>
    <property type="project" value="UniProtKB-UniPathway"/>
</dbReference>
<feature type="non-terminal residue" evidence="2">
    <location>
        <position position="1"/>
    </location>
</feature>
<dbReference type="EMBL" id="SDVB01000126">
    <property type="protein sequence ID" value="RYC20233.1"/>
    <property type="molecule type" value="Genomic_DNA"/>
</dbReference>
<keyword evidence="3" id="KW-1185">Reference proteome</keyword>
<dbReference type="GO" id="GO:0000287">
    <property type="term" value="F:magnesium ion binding"/>
    <property type="evidence" value="ECO:0007669"/>
    <property type="project" value="InterPro"/>
</dbReference>
<organism evidence="2 3">
    <name type="scientific">Ciceribacter ferrooxidans</name>
    <dbReference type="NCBI Taxonomy" id="2509717"/>
    <lineage>
        <taxon>Bacteria</taxon>
        <taxon>Pseudomonadati</taxon>
        <taxon>Pseudomonadota</taxon>
        <taxon>Alphaproteobacteria</taxon>
        <taxon>Hyphomicrobiales</taxon>
        <taxon>Rhizobiaceae</taxon>
        <taxon>Ciceribacter</taxon>
    </lineage>
</organism>
<comment type="caution">
    <text evidence="2">The sequence shown here is derived from an EMBL/GenBank/DDBJ whole genome shotgun (WGS) entry which is preliminary data.</text>
</comment>
<evidence type="ECO:0000256" key="1">
    <source>
        <dbReference type="ARBA" id="ARBA00022756"/>
    </source>
</evidence>
<gene>
    <name evidence="2" type="ORF">EUU22_04020</name>
</gene>
<feature type="non-terminal residue" evidence="2">
    <location>
        <position position="84"/>
    </location>
</feature>
<sequence>HVLHPPAYILQAALSPLAAAQCENVEIRANALRLPDTAAPLVVEGAGGLYVPVDETTMMIDLAESLALPVVLVARSTLGTINHT</sequence>
<dbReference type="GO" id="GO:0005524">
    <property type="term" value="F:ATP binding"/>
    <property type="evidence" value="ECO:0007669"/>
    <property type="project" value="InterPro"/>
</dbReference>
<reference evidence="2 3" key="1">
    <citation type="submission" date="2019-01" db="EMBL/GenBank/DDBJ databases">
        <authorList>
            <person name="Deng T."/>
        </authorList>
    </citation>
    <scope>NUCLEOTIDE SEQUENCE [LARGE SCALE GENOMIC DNA]</scope>
    <source>
        <strain evidence="2 3">F8825</strain>
    </source>
</reference>
<dbReference type="RefSeq" id="WP_165351078.1">
    <property type="nucleotide sequence ID" value="NZ_SDVB01000126.1"/>
</dbReference>
<dbReference type="PANTHER" id="PTHR43210">
    <property type="entry name" value="DETHIOBIOTIN SYNTHETASE"/>
    <property type="match status" value="1"/>
</dbReference>
<keyword evidence="1" id="KW-0093">Biotin biosynthesis</keyword>
<accession>A0A4Q2TMA8</accession>